<proteinExistence type="predicted"/>
<keyword evidence="2" id="KW-1185">Reference proteome</keyword>
<dbReference type="Pfam" id="PF19866">
    <property type="entry name" value="DUF6339"/>
    <property type="match status" value="1"/>
</dbReference>
<name>A0ABP9ZS74_9GAMM</name>
<accession>A0ABP9ZS74</accession>
<dbReference type="InterPro" id="IPR045920">
    <property type="entry name" value="DUF6339"/>
</dbReference>
<evidence type="ECO:0000313" key="2">
    <source>
        <dbReference type="Proteomes" id="UP001486808"/>
    </source>
</evidence>
<comment type="caution">
    <text evidence="1">The sequence shown here is derived from an EMBL/GenBank/DDBJ whole genome shotgun (WGS) entry which is preliminary data.</text>
</comment>
<protein>
    <submittedName>
        <fullName evidence="1">Uncharacterized protein</fullName>
    </submittedName>
</protein>
<evidence type="ECO:0000313" key="1">
    <source>
        <dbReference type="EMBL" id="GAA6132300.1"/>
    </source>
</evidence>
<dbReference type="Proteomes" id="UP001486808">
    <property type="component" value="Unassembled WGS sequence"/>
</dbReference>
<dbReference type="EMBL" id="BAABWD010000003">
    <property type="protein sequence ID" value="GAA6132300.1"/>
    <property type="molecule type" value="Genomic_DNA"/>
</dbReference>
<sequence length="263" mass="30227">MPTQSIINGSQLVDMRDKVSEPETQKLYAEASLYPLSPDTRWLDTLVQVPENPPELQVSKDRAEDDFRNAIKIYEYLGPLDRTQAADPRLWSTLTHTTFWKYSQLRWPTADESPNYILTHWFERPGAGLGALRRNAISRLWWAAHLTVAPWERDKELTYLKSSDRFKFTRTLLSQAQIFQDILEREFGSNLQIRALLLNALSKHIPNVPNKDELSKEVSKQLLLTLKHRHLDALPATEADKIIDALVKRAAEKSVNTSKLVAN</sequence>
<organism evidence="1 2">
    <name type="scientific">Halopseudomonas sabulinigri</name>
    <dbReference type="NCBI Taxonomy" id="472181"/>
    <lineage>
        <taxon>Bacteria</taxon>
        <taxon>Pseudomonadati</taxon>
        <taxon>Pseudomonadota</taxon>
        <taxon>Gammaproteobacteria</taxon>
        <taxon>Pseudomonadales</taxon>
        <taxon>Pseudomonadaceae</taxon>
        <taxon>Halopseudomonas</taxon>
    </lineage>
</organism>
<gene>
    <name evidence="1" type="ORF">NBRC116187_26600</name>
</gene>
<dbReference type="RefSeq" id="WP_353389064.1">
    <property type="nucleotide sequence ID" value="NZ_BAABWD010000003.1"/>
</dbReference>
<reference evidence="1 2" key="1">
    <citation type="submission" date="2024-04" db="EMBL/GenBank/DDBJ databases">
        <title>Draft genome sequence of Halopseudomonas sabulinigri NBRC 116187.</title>
        <authorList>
            <person name="Miyakawa T."/>
            <person name="Kusuya Y."/>
            <person name="Miura T."/>
        </authorList>
    </citation>
    <scope>NUCLEOTIDE SEQUENCE [LARGE SCALE GENOMIC DNA]</scope>
    <source>
        <strain evidence="1 2">4NH20-0042</strain>
    </source>
</reference>